<dbReference type="InterPro" id="IPR007833">
    <property type="entry name" value="Capsule_polysaccharide_synth"/>
</dbReference>
<accession>A0A840G5P8</accession>
<dbReference type="Proteomes" id="UP000587070">
    <property type="component" value="Unassembled WGS sequence"/>
</dbReference>
<dbReference type="GO" id="GO:0015774">
    <property type="term" value="P:polysaccharide transport"/>
    <property type="evidence" value="ECO:0007669"/>
    <property type="project" value="InterPro"/>
</dbReference>
<dbReference type="EMBL" id="JACIGE010000002">
    <property type="protein sequence ID" value="MBB4246310.1"/>
    <property type="molecule type" value="Genomic_DNA"/>
</dbReference>
<reference evidence="1 2" key="1">
    <citation type="submission" date="2020-08" db="EMBL/GenBank/DDBJ databases">
        <title>Genome sequencing of Purple Non-Sulfur Bacteria from various extreme environments.</title>
        <authorList>
            <person name="Mayer M."/>
        </authorList>
    </citation>
    <scope>NUCLEOTIDE SEQUENCE [LARGE SCALE GENOMIC DNA]</scope>
    <source>
        <strain evidence="1 2">2761</strain>
    </source>
</reference>
<sequence length="294" mass="32860">MIYNRNAPALEYNVAGWLRHFEPWTSDKERDVDSYLKFLDGQDVGDASWLDNFYRIQREKLAATLPEEVGRFVAGPEPIFLLTPNVVGDSSMLRRETIFKSQEAWVRAVCDHFRAHSSSKLIVRAHPAEQWVGAKCSVKMGSVAKKYAAGADNILVIDGDSPVNTFSLLPFVRAGLAWLSTAGVEMTVRGVSVAVAARAKYAGFGIVDEPSSVEEYFNLVDKWSGFYSRPDSEQILAGKRYLYLVFKGFSFPAFGSDFSAATCLINRMPFQDEHDRFYDILLGEEPMPDAIEVG</sequence>
<keyword evidence="2" id="KW-1185">Reference proteome</keyword>
<evidence type="ECO:0000313" key="2">
    <source>
        <dbReference type="Proteomes" id="UP000587070"/>
    </source>
</evidence>
<gene>
    <name evidence="1" type="ORF">GGD90_000667</name>
</gene>
<comment type="caution">
    <text evidence="1">The sequence shown here is derived from an EMBL/GenBank/DDBJ whole genome shotgun (WGS) entry which is preliminary data.</text>
</comment>
<dbReference type="RefSeq" id="WP_184414914.1">
    <property type="nucleotide sequence ID" value="NZ_JACIGE010000002.1"/>
</dbReference>
<dbReference type="AlphaFoldDB" id="A0A840G5P8"/>
<protein>
    <recommendedName>
        <fullName evidence="3">Capsule biosynthesis protein</fullName>
    </recommendedName>
</protein>
<evidence type="ECO:0008006" key="3">
    <source>
        <dbReference type="Google" id="ProtNLM"/>
    </source>
</evidence>
<proteinExistence type="predicted"/>
<dbReference type="Pfam" id="PF05159">
    <property type="entry name" value="Capsule_synth"/>
    <property type="match status" value="1"/>
</dbReference>
<dbReference type="GO" id="GO:0000271">
    <property type="term" value="P:polysaccharide biosynthetic process"/>
    <property type="evidence" value="ECO:0007669"/>
    <property type="project" value="InterPro"/>
</dbReference>
<evidence type="ECO:0000313" key="1">
    <source>
        <dbReference type="EMBL" id="MBB4246310.1"/>
    </source>
</evidence>
<organism evidence="1 2">
    <name type="scientific">Rhodocyclus tenuis</name>
    <name type="common">Rhodospirillum tenue</name>
    <dbReference type="NCBI Taxonomy" id="1066"/>
    <lineage>
        <taxon>Bacteria</taxon>
        <taxon>Pseudomonadati</taxon>
        <taxon>Pseudomonadota</taxon>
        <taxon>Betaproteobacteria</taxon>
        <taxon>Rhodocyclales</taxon>
        <taxon>Rhodocyclaceae</taxon>
        <taxon>Rhodocyclus</taxon>
    </lineage>
</organism>
<name>A0A840G5P8_RHOTE</name>